<protein>
    <submittedName>
        <fullName evidence="2">Uncharacterized protein</fullName>
    </submittedName>
</protein>
<reference evidence="2 3" key="1">
    <citation type="journal article" date="2013" name="Genome Biol.">
        <title>Comparative genomics of the core and accessory genomes of 48 Sinorhizobium strains comprising five genospecies.</title>
        <authorList>
            <person name="Sugawara M."/>
            <person name="Epstein B."/>
            <person name="Badgley B.D."/>
            <person name="Unno T."/>
            <person name="Xu L."/>
            <person name="Reese J."/>
            <person name="Gyaneshwar P."/>
            <person name="Denny R."/>
            <person name="Mudge J."/>
            <person name="Bharti A.K."/>
            <person name="Farmer A.D."/>
            <person name="May G.D."/>
            <person name="Woodward J.E."/>
            <person name="Medigue C."/>
            <person name="Vallenet D."/>
            <person name="Lajus A."/>
            <person name="Rouy Z."/>
            <person name="Martinez-Vaz B."/>
            <person name="Tiffin P."/>
            <person name="Young N.D."/>
            <person name="Sadowsky M.J."/>
        </authorList>
    </citation>
    <scope>NUCLEOTIDE SEQUENCE [LARGE SCALE GENOMIC DNA]</scope>
    <source>
        <strain evidence="2 3">USDA4894</strain>
    </source>
</reference>
<dbReference type="RefSeq" id="WP_153437784.1">
    <property type="nucleotide sequence ID" value="NZ_JACIGA010000008.1"/>
</dbReference>
<evidence type="ECO:0000313" key="3">
    <source>
        <dbReference type="Proteomes" id="UP000439983"/>
    </source>
</evidence>
<gene>
    <name evidence="2" type="ORF">GHK62_07650</name>
</gene>
<feature type="chain" id="PRO_5026723501" evidence="1">
    <location>
        <begin position="23"/>
        <end position="88"/>
    </location>
</feature>
<keyword evidence="1" id="KW-0732">Signal</keyword>
<accession>A0A6N7LBG5</accession>
<proteinExistence type="predicted"/>
<evidence type="ECO:0000313" key="2">
    <source>
        <dbReference type="EMBL" id="MQX14640.1"/>
    </source>
</evidence>
<dbReference type="EMBL" id="WITC01000033">
    <property type="protein sequence ID" value="MQX14640.1"/>
    <property type="molecule type" value="Genomic_DNA"/>
</dbReference>
<evidence type="ECO:0000256" key="1">
    <source>
        <dbReference type="SAM" id="SignalP"/>
    </source>
</evidence>
<organism evidence="2 3">
    <name type="scientific">Sinorhizobium terangae</name>
    <dbReference type="NCBI Taxonomy" id="110322"/>
    <lineage>
        <taxon>Bacteria</taxon>
        <taxon>Pseudomonadati</taxon>
        <taxon>Pseudomonadota</taxon>
        <taxon>Alphaproteobacteria</taxon>
        <taxon>Hyphomicrobiales</taxon>
        <taxon>Rhizobiaceae</taxon>
        <taxon>Sinorhizobium/Ensifer group</taxon>
        <taxon>Sinorhizobium</taxon>
    </lineage>
</organism>
<name>A0A6N7LBG5_SINTE</name>
<sequence>MRIGGFLVSSIFFLSLVSALRAQTTEVHVNPVGANEAVRRIEAGQSEVTNNGVFTYNYPIEIPADGGAKSTRILGEQAMARALGAPVQ</sequence>
<keyword evidence="3" id="KW-1185">Reference proteome</keyword>
<dbReference type="Proteomes" id="UP000439983">
    <property type="component" value="Unassembled WGS sequence"/>
</dbReference>
<comment type="caution">
    <text evidence="2">The sequence shown here is derived from an EMBL/GenBank/DDBJ whole genome shotgun (WGS) entry which is preliminary data.</text>
</comment>
<feature type="signal peptide" evidence="1">
    <location>
        <begin position="1"/>
        <end position="22"/>
    </location>
</feature>
<dbReference type="AlphaFoldDB" id="A0A6N7LBG5"/>